<dbReference type="GO" id="GO:0000160">
    <property type="term" value="P:phosphorelay signal transduction system"/>
    <property type="evidence" value="ECO:0007669"/>
    <property type="project" value="InterPro"/>
</dbReference>
<dbReference type="GO" id="GO:0003677">
    <property type="term" value="F:DNA binding"/>
    <property type="evidence" value="ECO:0007669"/>
    <property type="project" value="UniProtKB-UniRule"/>
</dbReference>
<keyword evidence="3" id="KW-1133">Transmembrane helix</keyword>
<dbReference type="RefSeq" id="WP_248010205.1">
    <property type="nucleotide sequence ID" value="NZ_JAJHVV010000012.1"/>
</dbReference>
<dbReference type="Gene3D" id="1.10.10.10">
    <property type="entry name" value="Winged helix-like DNA-binding domain superfamily/Winged helix DNA-binding domain"/>
    <property type="match status" value="1"/>
</dbReference>
<dbReference type="InterPro" id="IPR016032">
    <property type="entry name" value="Sig_transdc_resp-reg_C-effctor"/>
</dbReference>
<dbReference type="SMART" id="SM00862">
    <property type="entry name" value="Trans_reg_C"/>
    <property type="match status" value="1"/>
</dbReference>
<keyword evidence="3" id="KW-0812">Transmembrane</keyword>
<evidence type="ECO:0000259" key="4">
    <source>
        <dbReference type="PROSITE" id="PS51755"/>
    </source>
</evidence>
<comment type="caution">
    <text evidence="5">The sequence shown here is derived from an EMBL/GenBank/DDBJ whole genome shotgun (WGS) entry which is preliminary data.</text>
</comment>
<reference evidence="5" key="1">
    <citation type="submission" date="2021-11" db="EMBL/GenBank/DDBJ databases">
        <title>Vibrio ZSDE26 sp. nov. and Vibrio ZSDZ34 sp. nov., isolated from coastal seawater in Qingdao.</title>
        <authorList>
            <person name="Zhang P."/>
        </authorList>
    </citation>
    <scope>NUCLEOTIDE SEQUENCE</scope>
    <source>
        <strain evidence="5">ZSDE26</strain>
    </source>
</reference>
<protein>
    <submittedName>
        <fullName evidence="5">Winged helix-turn-helix domain-containing protein</fullName>
    </submittedName>
</protein>
<evidence type="ECO:0000313" key="5">
    <source>
        <dbReference type="EMBL" id="MCK6265125.1"/>
    </source>
</evidence>
<keyword evidence="1 2" id="KW-0238">DNA-binding</keyword>
<dbReference type="CDD" id="cd00383">
    <property type="entry name" value="trans_reg_C"/>
    <property type="match status" value="1"/>
</dbReference>
<dbReference type="InterPro" id="IPR001867">
    <property type="entry name" value="OmpR/PhoB-type_DNA-bd"/>
</dbReference>
<dbReference type="GO" id="GO:0006355">
    <property type="term" value="P:regulation of DNA-templated transcription"/>
    <property type="evidence" value="ECO:0007669"/>
    <property type="project" value="InterPro"/>
</dbReference>
<evidence type="ECO:0000256" key="3">
    <source>
        <dbReference type="SAM" id="Phobius"/>
    </source>
</evidence>
<feature type="transmembrane region" description="Helical" evidence="3">
    <location>
        <begin position="163"/>
        <end position="182"/>
    </location>
</feature>
<gene>
    <name evidence="5" type="ORF">KP803_17760</name>
</gene>
<dbReference type="Pfam" id="PF00486">
    <property type="entry name" value="Trans_reg_C"/>
    <property type="match status" value="1"/>
</dbReference>
<dbReference type="AlphaFoldDB" id="A0A9X1XML5"/>
<proteinExistence type="predicted"/>
<name>A0A9X1XML5_9VIBR</name>
<accession>A0A9X1XML5</accession>
<keyword evidence="6" id="KW-1185">Reference proteome</keyword>
<evidence type="ECO:0000313" key="6">
    <source>
        <dbReference type="Proteomes" id="UP001139559"/>
    </source>
</evidence>
<dbReference type="SUPFAM" id="SSF46894">
    <property type="entry name" value="C-terminal effector domain of the bipartite response regulators"/>
    <property type="match status" value="1"/>
</dbReference>
<feature type="domain" description="OmpR/PhoB-type" evidence="4">
    <location>
        <begin position="8"/>
        <end position="104"/>
    </location>
</feature>
<feature type="DNA-binding region" description="OmpR/PhoB-type" evidence="2">
    <location>
        <begin position="8"/>
        <end position="104"/>
    </location>
</feature>
<dbReference type="EMBL" id="JAJHVV010000012">
    <property type="protein sequence ID" value="MCK6265125.1"/>
    <property type="molecule type" value="Genomic_DNA"/>
</dbReference>
<dbReference type="InterPro" id="IPR036388">
    <property type="entry name" value="WH-like_DNA-bd_sf"/>
</dbReference>
<sequence>MTKLKLEAPVYQVGDYLYSMTSGVISKNDSLSQLRSKESALLNVFIETFPEVTSREKIVEELYQNTYATDATINQLVKRLRKSLEDNNRSLIRTISKQGYLLSSPPDVVELEKQEQLDTTISRYQTEHNFEGISLEAQQQLKRFEDPVAVKELLDTTKSKQRFLGAAVTTGCVIAFVIGYAFSTLNGHRTPHLQEISSLEAFALKVTDLQAPVYVRDADTDHLSIYIADDNTMVVCNKNEELTECK</sequence>
<dbReference type="PROSITE" id="PS51755">
    <property type="entry name" value="OMPR_PHOB"/>
    <property type="match status" value="1"/>
</dbReference>
<evidence type="ECO:0000256" key="2">
    <source>
        <dbReference type="PROSITE-ProRule" id="PRU01091"/>
    </source>
</evidence>
<organism evidence="5 6">
    <name type="scientific">Vibrio amylolyticus</name>
    <dbReference type="NCBI Taxonomy" id="2847292"/>
    <lineage>
        <taxon>Bacteria</taxon>
        <taxon>Pseudomonadati</taxon>
        <taxon>Pseudomonadota</taxon>
        <taxon>Gammaproteobacteria</taxon>
        <taxon>Vibrionales</taxon>
        <taxon>Vibrionaceae</taxon>
        <taxon>Vibrio</taxon>
    </lineage>
</organism>
<keyword evidence="3" id="KW-0472">Membrane</keyword>
<evidence type="ECO:0000256" key="1">
    <source>
        <dbReference type="ARBA" id="ARBA00023125"/>
    </source>
</evidence>
<dbReference type="Proteomes" id="UP001139559">
    <property type="component" value="Unassembled WGS sequence"/>
</dbReference>